<dbReference type="PANTHER" id="PTHR34706">
    <property type="entry name" value="SLR1338 PROTEIN"/>
    <property type="match status" value="1"/>
</dbReference>
<name>A0A4S8L1V1_DENBC</name>
<protein>
    <recommendedName>
        <fullName evidence="4">VWFA domain-containing protein</fullName>
    </recommendedName>
</protein>
<proteinExistence type="predicted"/>
<dbReference type="Proteomes" id="UP000297245">
    <property type="component" value="Unassembled WGS sequence"/>
</dbReference>
<dbReference type="Gene3D" id="3.40.50.410">
    <property type="entry name" value="von Willebrand factor, type A domain"/>
    <property type="match status" value="1"/>
</dbReference>
<gene>
    <name evidence="2" type="ORF">K435DRAFT_691249</name>
    <name evidence="1" type="ORF">K435DRAFT_691722</name>
</gene>
<dbReference type="OrthoDB" id="2142040at2759"/>
<dbReference type="AlphaFoldDB" id="A0A4S8L1V1"/>
<evidence type="ECO:0000313" key="2">
    <source>
        <dbReference type="EMBL" id="THU82567.1"/>
    </source>
</evidence>
<sequence length="196" mass="22276">MAGRLWCQARDALAAVAEASPQFDADGVDMYFLNSERRQKNIRTRNEVVRLFNEVLPDGATPTGRRLQQVLDEYIPRVEQRMTPVKPINIIVITDGDPTDNVESVIVNAAQRLHRSQVPDRILGIQFVQIGDDPKATQALRELDSSLEHRYQIRVSSAPCLVKQFEDTIVKVLWGAIDKHVDRRDELPQLQGLRIN</sequence>
<keyword evidence="3" id="KW-1185">Reference proteome</keyword>
<organism evidence="1 3">
    <name type="scientific">Dendrothele bispora (strain CBS 962.96)</name>
    <dbReference type="NCBI Taxonomy" id="1314807"/>
    <lineage>
        <taxon>Eukaryota</taxon>
        <taxon>Fungi</taxon>
        <taxon>Dikarya</taxon>
        <taxon>Basidiomycota</taxon>
        <taxon>Agaricomycotina</taxon>
        <taxon>Agaricomycetes</taxon>
        <taxon>Agaricomycetidae</taxon>
        <taxon>Agaricales</taxon>
        <taxon>Agaricales incertae sedis</taxon>
        <taxon>Dendrothele</taxon>
    </lineage>
</organism>
<dbReference type="EMBL" id="ML179722">
    <property type="protein sequence ID" value="THU82567.1"/>
    <property type="molecule type" value="Genomic_DNA"/>
</dbReference>
<evidence type="ECO:0000313" key="3">
    <source>
        <dbReference type="Proteomes" id="UP000297245"/>
    </source>
</evidence>
<evidence type="ECO:0008006" key="4">
    <source>
        <dbReference type="Google" id="ProtNLM"/>
    </source>
</evidence>
<reference evidence="1 3" key="1">
    <citation type="journal article" date="2019" name="Nat. Ecol. Evol.">
        <title>Megaphylogeny resolves global patterns of mushroom evolution.</title>
        <authorList>
            <person name="Varga T."/>
            <person name="Krizsan K."/>
            <person name="Foldi C."/>
            <person name="Dima B."/>
            <person name="Sanchez-Garcia M."/>
            <person name="Sanchez-Ramirez S."/>
            <person name="Szollosi G.J."/>
            <person name="Szarkandi J.G."/>
            <person name="Papp V."/>
            <person name="Albert L."/>
            <person name="Andreopoulos W."/>
            <person name="Angelini C."/>
            <person name="Antonin V."/>
            <person name="Barry K.W."/>
            <person name="Bougher N.L."/>
            <person name="Buchanan P."/>
            <person name="Buyck B."/>
            <person name="Bense V."/>
            <person name="Catcheside P."/>
            <person name="Chovatia M."/>
            <person name="Cooper J."/>
            <person name="Damon W."/>
            <person name="Desjardin D."/>
            <person name="Finy P."/>
            <person name="Geml J."/>
            <person name="Haridas S."/>
            <person name="Hughes K."/>
            <person name="Justo A."/>
            <person name="Karasinski D."/>
            <person name="Kautmanova I."/>
            <person name="Kiss B."/>
            <person name="Kocsube S."/>
            <person name="Kotiranta H."/>
            <person name="LaButti K.M."/>
            <person name="Lechner B.E."/>
            <person name="Liimatainen K."/>
            <person name="Lipzen A."/>
            <person name="Lukacs Z."/>
            <person name="Mihaltcheva S."/>
            <person name="Morgado L.N."/>
            <person name="Niskanen T."/>
            <person name="Noordeloos M.E."/>
            <person name="Ohm R.A."/>
            <person name="Ortiz-Santana B."/>
            <person name="Ovrebo C."/>
            <person name="Racz N."/>
            <person name="Riley R."/>
            <person name="Savchenko A."/>
            <person name="Shiryaev A."/>
            <person name="Soop K."/>
            <person name="Spirin V."/>
            <person name="Szebenyi C."/>
            <person name="Tomsovsky M."/>
            <person name="Tulloss R.E."/>
            <person name="Uehling J."/>
            <person name="Grigoriev I.V."/>
            <person name="Vagvolgyi C."/>
            <person name="Papp T."/>
            <person name="Martin F.M."/>
            <person name="Miettinen O."/>
            <person name="Hibbett D.S."/>
            <person name="Nagy L.G."/>
        </authorList>
    </citation>
    <scope>NUCLEOTIDE SEQUENCE [LARGE SCALE GENOMIC DNA]</scope>
    <source>
        <strain evidence="1 3">CBS 962.96</strain>
    </source>
</reference>
<dbReference type="PANTHER" id="PTHR34706:SF1">
    <property type="entry name" value="VWFA DOMAIN-CONTAINING PROTEIN"/>
    <property type="match status" value="1"/>
</dbReference>
<dbReference type="SUPFAM" id="SSF53300">
    <property type="entry name" value="vWA-like"/>
    <property type="match status" value="1"/>
</dbReference>
<evidence type="ECO:0000313" key="1">
    <source>
        <dbReference type="EMBL" id="THU82330.1"/>
    </source>
</evidence>
<dbReference type="EMBL" id="ML179740">
    <property type="protein sequence ID" value="THU82330.1"/>
    <property type="molecule type" value="Genomic_DNA"/>
</dbReference>
<dbReference type="InterPro" id="IPR036465">
    <property type="entry name" value="vWFA_dom_sf"/>
</dbReference>
<accession>A0A4S8L1V1</accession>